<dbReference type="PANTHER" id="PTHR11439:SF467">
    <property type="entry name" value="INTEGRASE CATALYTIC DOMAIN-CONTAINING PROTEIN"/>
    <property type="match status" value="1"/>
</dbReference>
<organism evidence="1 2">
    <name type="scientific">Hibiscus trionum</name>
    <name type="common">Flower of an hour</name>
    <dbReference type="NCBI Taxonomy" id="183268"/>
    <lineage>
        <taxon>Eukaryota</taxon>
        <taxon>Viridiplantae</taxon>
        <taxon>Streptophyta</taxon>
        <taxon>Embryophyta</taxon>
        <taxon>Tracheophyta</taxon>
        <taxon>Spermatophyta</taxon>
        <taxon>Magnoliopsida</taxon>
        <taxon>eudicotyledons</taxon>
        <taxon>Gunneridae</taxon>
        <taxon>Pentapetalae</taxon>
        <taxon>rosids</taxon>
        <taxon>malvids</taxon>
        <taxon>Malvales</taxon>
        <taxon>Malvaceae</taxon>
        <taxon>Malvoideae</taxon>
        <taxon>Hibiscus</taxon>
    </lineage>
</organism>
<sequence length="161" mass="18575">MDRAKLVNTPFATHFRLSVKHSPSTKKEKEEMHKVYYSSDMGSLKYAMVCTRPDLVYVVGTVSQFLFNPGREHWNTVRWIMRYLCGSSNLKLCFDNEKLVLVGYTDSDVTEDINSRRSTSCYLITYTWGVVAWQSRLQKCVALSTTELEFIATTEACKEML</sequence>
<evidence type="ECO:0008006" key="3">
    <source>
        <dbReference type="Google" id="ProtNLM"/>
    </source>
</evidence>
<dbReference type="Proteomes" id="UP001165190">
    <property type="component" value="Unassembled WGS sequence"/>
</dbReference>
<comment type="caution">
    <text evidence="1">The sequence shown here is derived from an EMBL/GenBank/DDBJ whole genome shotgun (WGS) entry which is preliminary data.</text>
</comment>
<proteinExistence type="predicted"/>
<dbReference type="EMBL" id="BSYR01000030">
    <property type="protein sequence ID" value="GMI96852.1"/>
    <property type="molecule type" value="Genomic_DNA"/>
</dbReference>
<keyword evidence="2" id="KW-1185">Reference proteome</keyword>
<evidence type="ECO:0000313" key="1">
    <source>
        <dbReference type="EMBL" id="GMI96852.1"/>
    </source>
</evidence>
<reference evidence="1" key="1">
    <citation type="submission" date="2023-05" db="EMBL/GenBank/DDBJ databases">
        <title>Genome and transcriptome analyses reveal genes involved in the formation of fine ridges on petal epidermal cells in Hibiscus trionum.</title>
        <authorList>
            <person name="Koshimizu S."/>
            <person name="Masuda S."/>
            <person name="Ishii T."/>
            <person name="Shirasu K."/>
            <person name="Hoshino A."/>
            <person name="Arita M."/>
        </authorList>
    </citation>
    <scope>NUCLEOTIDE SEQUENCE</scope>
    <source>
        <strain evidence="1">Hamamatsu line</strain>
    </source>
</reference>
<evidence type="ECO:0000313" key="2">
    <source>
        <dbReference type="Proteomes" id="UP001165190"/>
    </source>
</evidence>
<gene>
    <name evidence="1" type="ORF">HRI_003354500</name>
</gene>
<dbReference type="AlphaFoldDB" id="A0A9W7IHM7"/>
<dbReference type="OrthoDB" id="1915846at2759"/>
<protein>
    <recommendedName>
        <fullName evidence="3">Retrovirus-related Pol polyprotein from transposon TNT 1-94</fullName>
    </recommendedName>
</protein>
<accession>A0A9W7IHM7</accession>
<name>A0A9W7IHM7_HIBTR</name>
<dbReference type="PANTHER" id="PTHR11439">
    <property type="entry name" value="GAG-POL-RELATED RETROTRANSPOSON"/>
    <property type="match status" value="1"/>
</dbReference>
<dbReference type="CDD" id="cd09272">
    <property type="entry name" value="RNase_HI_RT_Ty1"/>
    <property type="match status" value="1"/>
</dbReference>